<feature type="domain" description="Beta-lactamase-related" evidence="1">
    <location>
        <begin position="97"/>
        <end position="382"/>
    </location>
</feature>
<protein>
    <submittedName>
        <fullName evidence="2">Beta-lactamase family protein</fullName>
    </submittedName>
</protein>
<evidence type="ECO:0000313" key="3">
    <source>
        <dbReference type="Proteomes" id="UP001431010"/>
    </source>
</evidence>
<dbReference type="InterPro" id="IPR001466">
    <property type="entry name" value="Beta-lactam-related"/>
</dbReference>
<dbReference type="RefSeq" id="WP_231322687.1">
    <property type="nucleotide sequence ID" value="NZ_CP088156.1"/>
</dbReference>
<dbReference type="EMBL" id="CP088156">
    <property type="protein sequence ID" value="UFZ05045.1"/>
    <property type="molecule type" value="Genomic_DNA"/>
</dbReference>
<evidence type="ECO:0000259" key="1">
    <source>
        <dbReference type="Pfam" id="PF00144"/>
    </source>
</evidence>
<dbReference type="InterPro" id="IPR050789">
    <property type="entry name" value="Diverse_Enzym_Activities"/>
</dbReference>
<dbReference type="SUPFAM" id="SSF56601">
    <property type="entry name" value="beta-lactamase/transpeptidase-like"/>
    <property type="match status" value="1"/>
</dbReference>
<dbReference type="Pfam" id="PF00144">
    <property type="entry name" value="Beta-lactamase"/>
    <property type="match status" value="1"/>
</dbReference>
<name>A0ABY3RCC0_9BRAD</name>
<dbReference type="PANTHER" id="PTHR43283:SF7">
    <property type="entry name" value="BETA-LACTAMASE-RELATED DOMAIN-CONTAINING PROTEIN"/>
    <property type="match status" value="1"/>
</dbReference>
<dbReference type="InterPro" id="IPR012338">
    <property type="entry name" value="Beta-lactam/transpept-like"/>
</dbReference>
<dbReference type="Proteomes" id="UP001431010">
    <property type="component" value="Chromosome"/>
</dbReference>
<keyword evidence="3" id="KW-1185">Reference proteome</keyword>
<reference evidence="2" key="1">
    <citation type="journal article" date="2024" name="Antonie Van Leeuwenhoek">
        <title>Bradyrhizobium ontarionense sp. nov., a novel bacterial symbiont isolated from Aeschynomene indica (Indian jointvetch), harbours photosynthesis, nitrogen fixation and nitrous oxide (N2O) reductase genes.</title>
        <authorList>
            <person name="Bromfield E.S.P."/>
            <person name="Cloutier S."/>
        </authorList>
    </citation>
    <scope>NUCLEOTIDE SEQUENCE</scope>
    <source>
        <strain evidence="2">A19</strain>
    </source>
</reference>
<proteinExistence type="predicted"/>
<organism evidence="2 3">
    <name type="scientific">Bradyrhizobium ontarionense</name>
    <dbReference type="NCBI Taxonomy" id="2898149"/>
    <lineage>
        <taxon>Bacteria</taxon>
        <taxon>Pseudomonadati</taxon>
        <taxon>Pseudomonadota</taxon>
        <taxon>Alphaproteobacteria</taxon>
        <taxon>Hyphomicrobiales</taxon>
        <taxon>Nitrobacteraceae</taxon>
        <taxon>Bradyrhizobium</taxon>
    </lineage>
</organism>
<dbReference type="Gene3D" id="3.40.710.10">
    <property type="entry name" value="DD-peptidase/beta-lactamase superfamily"/>
    <property type="match status" value="1"/>
</dbReference>
<dbReference type="PANTHER" id="PTHR43283">
    <property type="entry name" value="BETA-LACTAMASE-RELATED"/>
    <property type="match status" value="1"/>
</dbReference>
<gene>
    <name evidence="2" type="ORF">LQG66_01620</name>
</gene>
<evidence type="ECO:0000313" key="2">
    <source>
        <dbReference type="EMBL" id="UFZ05045.1"/>
    </source>
</evidence>
<sequence length="412" mass="44871">MSAAAEPVWPQYAGTKLLEELKKNRRTSSRGARSFTEKALRGGSRVVMINLNRRNVLVGMGAALLTGNPSHAEVSASDIAQRLAEAEQAGRVFGLHALLASQGGRLVFEHYGKGEDWARGRPLGTVAFAPDVLHDLRSVSKSVVGLAYGIALAEGRVPPPEASLYAQFPEYSDLAGQPGRDRLTIHNVLSMTLGLQWDESTVPYGNPANSEDAMDAAPDRFRFILDRPIVAEPGARWIYCGGATALLGQLIAKGTGDDLPTYCQRVLFGPLQFGGFEWHRDRRGDPIAASGLRLLPPDLVKIGRLMQAGGRWDGRQIVPAEWVKRITTPVVTIDRERSYGYQWYMGDIAAGASSDHWFGGNGWGGQRLYVFPSHDLAVVIHCGNYGKPGREQQRVVAAIMAEVVLPSFVSRT</sequence>
<accession>A0ABY3RCC0</accession>